<dbReference type="CDD" id="cd12148">
    <property type="entry name" value="fungal_TF_MHR"/>
    <property type="match status" value="1"/>
</dbReference>
<feature type="domain" description="Zn(2)-C6 fungal-type" evidence="5">
    <location>
        <begin position="61"/>
        <end position="90"/>
    </location>
</feature>
<dbReference type="GO" id="GO:0003677">
    <property type="term" value="F:DNA binding"/>
    <property type="evidence" value="ECO:0007669"/>
    <property type="project" value="InterPro"/>
</dbReference>
<dbReference type="GO" id="GO:0006351">
    <property type="term" value="P:DNA-templated transcription"/>
    <property type="evidence" value="ECO:0007669"/>
    <property type="project" value="InterPro"/>
</dbReference>
<dbReference type="AlphaFoldDB" id="A0A9P8V2G9"/>
<dbReference type="PANTHER" id="PTHR46910">
    <property type="entry name" value="TRANSCRIPTION FACTOR PDR1"/>
    <property type="match status" value="1"/>
</dbReference>
<dbReference type="Pfam" id="PF04082">
    <property type="entry name" value="Fungal_trans"/>
    <property type="match status" value="1"/>
</dbReference>
<sequence>MAPVPSPRPQDDLTTAPKSDIGLSATEPTPDDDGTTLDDAVCSDADNCSVLGEDALPEKVACDRCRRRKIKCDRIHPCTQCIRARFQCSYPVVQTRAKRQRVLILSAYESRIEHISNKIDDLTRLMESLNSTSREKTPSPLSNQRDSKYKLPAMSKPIKYSASENRTMENSLFTQAAAATSFLEEAVELSGEESAPETATALKAALETLQAVVKSQTRRSSPEEDSAPFACPLPFGTTTRDLPVPPMDKVMACMRMAQDHASTPLSWWNELKAYGDFTVYLVKVCSPGPATDAELIIAYVGLYCLFSECAAVAASESSKNDLHEQAQLCQSSLEAVLSNLGFHMPTTFDYVLAMYLTTLYCFQKGKAYASWGFISKASLLAQALGLHVPSTAPEASEDRNCKSRLWWSVYVLERSISLCLVRPSTIRDRDIMIPRPEPQLIASPTVSHGLPDLVNCGRLYGLIYDEIYSPRALAQPPTTRLARVQEIAAEWRVAIASNAKYWAALAKHFEGRPVAEMINFSSHAAAVGDHLVLTAIYRAVPGCTPQSISPECIEASRIALNGHTECLKLLLNTDPRSAMVKIWVNGALLLLPFIPFNIIFCNVVETGNLHDLDSLGDLVGAMTLLSEKPEYASCERQLQVFRSLHIVAASQNWATLGGRELDPFGTQLGSWFQESTDIMDYLQGS</sequence>
<dbReference type="GO" id="GO:0000981">
    <property type="term" value="F:DNA-binding transcription factor activity, RNA polymerase II-specific"/>
    <property type="evidence" value="ECO:0007669"/>
    <property type="project" value="InterPro"/>
</dbReference>
<feature type="coiled-coil region" evidence="3">
    <location>
        <begin position="105"/>
        <end position="132"/>
    </location>
</feature>
<dbReference type="SMART" id="SM00066">
    <property type="entry name" value="GAL4"/>
    <property type="match status" value="1"/>
</dbReference>
<comment type="caution">
    <text evidence="6">The sequence shown here is derived from an EMBL/GenBank/DDBJ whole genome shotgun (WGS) entry which is preliminary data.</text>
</comment>
<dbReference type="EMBL" id="JAGSXJ010000038">
    <property type="protein sequence ID" value="KAH6665305.1"/>
    <property type="molecule type" value="Genomic_DNA"/>
</dbReference>
<proteinExistence type="predicted"/>
<dbReference type="PROSITE" id="PS00463">
    <property type="entry name" value="ZN2_CY6_FUNGAL_1"/>
    <property type="match status" value="1"/>
</dbReference>
<dbReference type="InterPro" id="IPR036864">
    <property type="entry name" value="Zn2-C6_fun-type_DNA-bd_sf"/>
</dbReference>
<dbReference type="GO" id="GO:0008270">
    <property type="term" value="F:zinc ion binding"/>
    <property type="evidence" value="ECO:0007669"/>
    <property type="project" value="InterPro"/>
</dbReference>
<reference evidence="6" key="1">
    <citation type="journal article" date="2021" name="Nat. Commun.">
        <title>Genetic determinants of endophytism in the Arabidopsis root mycobiome.</title>
        <authorList>
            <person name="Mesny F."/>
            <person name="Miyauchi S."/>
            <person name="Thiergart T."/>
            <person name="Pickel B."/>
            <person name="Atanasova L."/>
            <person name="Karlsson M."/>
            <person name="Huettel B."/>
            <person name="Barry K.W."/>
            <person name="Haridas S."/>
            <person name="Chen C."/>
            <person name="Bauer D."/>
            <person name="Andreopoulos W."/>
            <person name="Pangilinan J."/>
            <person name="LaButti K."/>
            <person name="Riley R."/>
            <person name="Lipzen A."/>
            <person name="Clum A."/>
            <person name="Drula E."/>
            <person name="Henrissat B."/>
            <person name="Kohler A."/>
            <person name="Grigoriev I.V."/>
            <person name="Martin F.M."/>
            <person name="Hacquard S."/>
        </authorList>
    </citation>
    <scope>NUCLEOTIDE SEQUENCE</scope>
    <source>
        <strain evidence="6">MPI-SDFR-AT-0117</strain>
    </source>
</reference>
<dbReference type="InterPro" id="IPR007219">
    <property type="entry name" value="XnlR_reg_dom"/>
</dbReference>
<accession>A0A9P8V2G9</accession>
<dbReference type="OrthoDB" id="103819at2759"/>
<dbReference type="InterPro" id="IPR001138">
    <property type="entry name" value="Zn2Cys6_DnaBD"/>
</dbReference>
<evidence type="ECO:0000256" key="3">
    <source>
        <dbReference type="SAM" id="Coils"/>
    </source>
</evidence>
<evidence type="ECO:0000256" key="4">
    <source>
        <dbReference type="SAM" id="MobiDB-lite"/>
    </source>
</evidence>
<keyword evidence="1" id="KW-0479">Metal-binding</keyword>
<organism evidence="6 7">
    <name type="scientific">Plectosphaerella plurivora</name>
    <dbReference type="NCBI Taxonomy" id="936078"/>
    <lineage>
        <taxon>Eukaryota</taxon>
        <taxon>Fungi</taxon>
        <taxon>Dikarya</taxon>
        <taxon>Ascomycota</taxon>
        <taxon>Pezizomycotina</taxon>
        <taxon>Sordariomycetes</taxon>
        <taxon>Hypocreomycetidae</taxon>
        <taxon>Glomerellales</taxon>
        <taxon>Plectosphaerellaceae</taxon>
        <taxon>Plectosphaerella</taxon>
    </lineage>
</organism>
<dbReference type="SMART" id="SM00906">
    <property type="entry name" value="Fungal_trans"/>
    <property type="match status" value="1"/>
</dbReference>
<evidence type="ECO:0000256" key="2">
    <source>
        <dbReference type="ARBA" id="ARBA00023242"/>
    </source>
</evidence>
<keyword evidence="7" id="KW-1185">Reference proteome</keyword>
<gene>
    <name evidence="6" type="ORF">F5X68DRAFT_265761</name>
</gene>
<evidence type="ECO:0000259" key="5">
    <source>
        <dbReference type="PROSITE" id="PS50048"/>
    </source>
</evidence>
<dbReference type="Gene3D" id="4.10.240.10">
    <property type="entry name" value="Zn(2)-C6 fungal-type DNA-binding domain"/>
    <property type="match status" value="1"/>
</dbReference>
<dbReference type="Pfam" id="PF00172">
    <property type="entry name" value="Zn_clus"/>
    <property type="match status" value="1"/>
</dbReference>
<dbReference type="PANTHER" id="PTHR46910:SF5">
    <property type="entry name" value="ZN(II)2CYS6 TRANSCRIPTION FACTOR (EUROFUNG)"/>
    <property type="match status" value="1"/>
</dbReference>
<dbReference type="CDD" id="cd00067">
    <property type="entry name" value="GAL4"/>
    <property type="match status" value="1"/>
</dbReference>
<dbReference type="Proteomes" id="UP000770015">
    <property type="component" value="Unassembled WGS sequence"/>
</dbReference>
<keyword evidence="2" id="KW-0539">Nucleus</keyword>
<keyword evidence="3" id="KW-0175">Coiled coil</keyword>
<evidence type="ECO:0000256" key="1">
    <source>
        <dbReference type="ARBA" id="ARBA00022723"/>
    </source>
</evidence>
<evidence type="ECO:0000313" key="7">
    <source>
        <dbReference type="Proteomes" id="UP000770015"/>
    </source>
</evidence>
<dbReference type="PROSITE" id="PS50048">
    <property type="entry name" value="ZN2_CY6_FUNGAL_2"/>
    <property type="match status" value="1"/>
</dbReference>
<dbReference type="SUPFAM" id="SSF57701">
    <property type="entry name" value="Zn2/Cys6 DNA-binding domain"/>
    <property type="match status" value="1"/>
</dbReference>
<name>A0A9P8V2G9_9PEZI</name>
<dbReference type="InterPro" id="IPR050987">
    <property type="entry name" value="AtrR-like"/>
</dbReference>
<protein>
    <recommendedName>
        <fullName evidence="5">Zn(2)-C6 fungal-type domain-containing protein</fullName>
    </recommendedName>
</protein>
<evidence type="ECO:0000313" key="6">
    <source>
        <dbReference type="EMBL" id="KAH6665305.1"/>
    </source>
</evidence>
<feature type="region of interest" description="Disordered" evidence="4">
    <location>
        <begin position="1"/>
        <end position="35"/>
    </location>
</feature>